<dbReference type="Pfam" id="PF11316">
    <property type="entry name" value="Rhamno_transf"/>
    <property type="match status" value="1"/>
</dbReference>
<accession>A0A0B5QNB0</accession>
<dbReference type="AlphaFoldDB" id="A0A0B5QNB0"/>
<evidence type="ECO:0008006" key="3">
    <source>
        <dbReference type="Google" id="ProtNLM"/>
    </source>
</evidence>
<name>A0A0B5QNB0_CLOBE</name>
<sequence>MNNKSIVILIPLNIASYEEVEYEEKNDIRGYFDTVDKERGDEIWIKNRINIFMNYTYKSLINQTNQDFTACVLYSEESEELIFSEISKYGPMPKNIVFISKNMADIFIKEKIIGSEYVYFVRIDSDDMYHKSYVQKLYDYIPKPETTALLNQWGYLYDSFNDKLFICSAKVTSCYTLIHKTEDYINGTVPSVITDKLDIQMGTAWSMPNKEYLDGLNYAWHVHSKNTLTSSEEWFTNEWTYYLSDPINKDIINPIISEFMG</sequence>
<dbReference type="EMBL" id="CP010086">
    <property type="protein sequence ID" value="AJG99512.1"/>
    <property type="molecule type" value="Genomic_DNA"/>
</dbReference>
<proteinExistence type="predicted"/>
<gene>
    <name evidence="1" type="ORF">LF65_02942</name>
</gene>
<dbReference type="InterPro" id="IPR021466">
    <property type="entry name" value="Put_rhamnosyl_transferase"/>
</dbReference>
<dbReference type="OrthoDB" id="9771846at2"/>
<protein>
    <recommendedName>
        <fullName evidence="3">Rhamnosyl transferase</fullName>
    </recommendedName>
</protein>
<reference evidence="2" key="1">
    <citation type="submission" date="2014-12" db="EMBL/GenBank/DDBJ databases">
        <title>Genome sequence of Clostridium beijerinckii strain 59B.</title>
        <authorList>
            <person name="Little G.T."/>
            <person name="Minton N.P."/>
        </authorList>
    </citation>
    <scope>NUCLEOTIDE SEQUENCE [LARGE SCALE GENOMIC DNA]</scope>
    <source>
        <strain evidence="2">59B</strain>
    </source>
</reference>
<organism evidence="1 2">
    <name type="scientific">Clostridium beijerinckii</name>
    <name type="common">Clostridium MP</name>
    <dbReference type="NCBI Taxonomy" id="1520"/>
    <lineage>
        <taxon>Bacteria</taxon>
        <taxon>Bacillati</taxon>
        <taxon>Bacillota</taxon>
        <taxon>Clostridia</taxon>
        <taxon>Eubacteriales</taxon>
        <taxon>Clostridiaceae</taxon>
        <taxon>Clostridium</taxon>
    </lineage>
</organism>
<evidence type="ECO:0000313" key="2">
    <source>
        <dbReference type="Proteomes" id="UP000031866"/>
    </source>
</evidence>
<dbReference type="KEGG" id="cbei:LF65_02942"/>
<dbReference type="STRING" id="1520.LF65_02942"/>
<dbReference type="Proteomes" id="UP000031866">
    <property type="component" value="Chromosome"/>
</dbReference>
<dbReference type="RefSeq" id="WP_052482847.1">
    <property type="nucleotide sequence ID" value="NZ_CP010086.2"/>
</dbReference>
<evidence type="ECO:0000313" key="1">
    <source>
        <dbReference type="EMBL" id="AJG99512.1"/>
    </source>
</evidence>